<evidence type="ECO:0000313" key="3">
    <source>
        <dbReference type="Proteomes" id="UP001176940"/>
    </source>
</evidence>
<comment type="caution">
    <text evidence="2">The sequence shown here is derived from an EMBL/GenBank/DDBJ whole genome shotgun (WGS) entry which is preliminary data.</text>
</comment>
<keyword evidence="3" id="KW-1185">Reference proteome</keyword>
<dbReference type="EMBL" id="CAUEEQ010077927">
    <property type="protein sequence ID" value="CAJ0966956.1"/>
    <property type="molecule type" value="Genomic_DNA"/>
</dbReference>
<evidence type="ECO:0000256" key="1">
    <source>
        <dbReference type="SAM" id="MobiDB-lite"/>
    </source>
</evidence>
<dbReference type="Proteomes" id="UP001176940">
    <property type="component" value="Unassembled WGS sequence"/>
</dbReference>
<accession>A0ABN9MKP4</accession>
<organism evidence="2 3">
    <name type="scientific">Ranitomeya imitator</name>
    <name type="common">mimic poison frog</name>
    <dbReference type="NCBI Taxonomy" id="111125"/>
    <lineage>
        <taxon>Eukaryota</taxon>
        <taxon>Metazoa</taxon>
        <taxon>Chordata</taxon>
        <taxon>Craniata</taxon>
        <taxon>Vertebrata</taxon>
        <taxon>Euteleostomi</taxon>
        <taxon>Amphibia</taxon>
        <taxon>Batrachia</taxon>
        <taxon>Anura</taxon>
        <taxon>Neobatrachia</taxon>
        <taxon>Hyloidea</taxon>
        <taxon>Dendrobatidae</taxon>
        <taxon>Dendrobatinae</taxon>
        <taxon>Ranitomeya</taxon>
    </lineage>
</organism>
<evidence type="ECO:0000313" key="2">
    <source>
        <dbReference type="EMBL" id="CAJ0966956.1"/>
    </source>
</evidence>
<proteinExistence type="predicted"/>
<protein>
    <submittedName>
        <fullName evidence="2">Uncharacterized protein</fullName>
    </submittedName>
</protein>
<gene>
    <name evidence="2" type="ORF">RIMI_LOCUS21844047</name>
</gene>
<reference evidence="2" key="1">
    <citation type="submission" date="2023-07" db="EMBL/GenBank/DDBJ databases">
        <authorList>
            <person name="Stuckert A."/>
        </authorList>
    </citation>
    <scope>NUCLEOTIDE SEQUENCE</scope>
</reference>
<name>A0ABN9MKP4_9NEOB</name>
<feature type="region of interest" description="Disordered" evidence="1">
    <location>
        <begin position="148"/>
        <end position="179"/>
    </location>
</feature>
<sequence>MGHVDFVRVAEICDAICVGDSKLCECGDDDFGTCDAVSGGGDVRRWWWWRETCDAVSGGGDVRRCEWWRDVQTLASRVQSFPCLCEDSCQTNVPCCRPASMGTSTQIQGLLESGLIPKIRGQPGPYGASPGCSQRECRHLPAAAKFGADSSPRLSGKHGLPSAVTNHQGATPGRSGKAQGVNKEVIAVGVLGRTRVKGSTGALIEDGKPCKRLKAGKYVQCSELLMERDTALCLKDPPRKIGLSSYENIQQRVHHRNSRLCIAICRKIPAKTAAIAAPRGAQEKKKGVEVGVNKLKSAKSNGRPV</sequence>